<protein>
    <recommendedName>
        <fullName evidence="9 10">Multifunctional fusion protein</fullName>
    </recommendedName>
    <domain>
        <recommendedName>
            <fullName evidence="10">Delta-1-pyrroline-5-carboxylate dehydrogenase</fullName>
            <shortName evidence="10">P5C dehydrogenase</shortName>
        </recommendedName>
        <alternativeName>
            <fullName evidence="9">L-glutamate gamma-semialdehyde dehydrogenase</fullName>
        </alternativeName>
    </domain>
    <domain>
        <recommendedName>
            <fullName evidence="9">L-glutamate gamma-semialdehyde dehydrogenase</fullName>
            <ecNumber evidence="9">1.2.1.88</ecNumber>
        </recommendedName>
    </domain>
</protein>
<comment type="caution">
    <text evidence="12">The sequence shown here is derived from an EMBL/GenBank/DDBJ whole genome shotgun (WGS) entry which is preliminary data.</text>
</comment>
<organism evidence="12 13">
    <name type="scientific">Lachnellula suecica</name>
    <dbReference type="NCBI Taxonomy" id="602035"/>
    <lineage>
        <taxon>Eukaryota</taxon>
        <taxon>Fungi</taxon>
        <taxon>Dikarya</taxon>
        <taxon>Ascomycota</taxon>
        <taxon>Pezizomycotina</taxon>
        <taxon>Leotiomycetes</taxon>
        <taxon>Helotiales</taxon>
        <taxon>Lachnaceae</taxon>
        <taxon>Lachnellula</taxon>
    </lineage>
</organism>
<dbReference type="AlphaFoldDB" id="A0A8T9BQQ5"/>
<evidence type="ECO:0000256" key="7">
    <source>
        <dbReference type="PROSITE-ProRule" id="PRU10007"/>
    </source>
</evidence>
<keyword evidence="5 9" id="KW-0642">Proline metabolism</keyword>
<evidence type="ECO:0000256" key="10">
    <source>
        <dbReference type="RuleBase" id="RU366030"/>
    </source>
</evidence>
<comment type="pathway">
    <text evidence="1 9">Amino-acid degradation; L-proline degradation into L-glutamate; L-glutamate from L-proline: step 2/2.</text>
</comment>
<dbReference type="FunFam" id="3.40.309.10:FF:000005">
    <property type="entry name" value="1-pyrroline-5-carboxylate dehydrogenase 1"/>
    <property type="match status" value="1"/>
</dbReference>
<sequence length="480" mass="51784">ASYSNASASDVSTAIDAALAAKPAWESLPFADRAAIFLKAADLIAGKYRYEIMAATMLGQGKNAWQAEIDSAAELVDFLRFNVQFAEELYAQQPQHNSPGVWNRVEYRPLEGFVYAVTPFNFTAIAGNLPGAPALMGNVVVWKPSDSAIASNWLLYNILLEAGLPKNVIQFVPGNPEEVTKVVLEHKQLAALHYTGSTAVFRKLYGAIATGVAEGRYQGYPRIVGETGGKNFHLIHSSADIENAAIQTVRGAFEYQGQKCSATSRAYIPKSVWPQFKEKLVKETSALSLGVPTDHKNFVGPVIHAGSFNKLSGVIDAAQNDSELELLVGGKHDNSTGYFIHPTIYATTNPRHKLLSTELFGPILTVHVYDDTASPAEAYADVCKLIDSTSEYGLTGSVFAADRAAVRFAEDALRNSAGNFYINCKSTGAVVGQQPFGGARASGTNDKAGGMNFMSRFVSARSIKEEFSPTTKVEYPSNEV</sequence>
<feature type="domain" description="Aldehyde dehydrogenase" evidence="11">
    <location>
        <begin position="2"/>
        <end position="460"/>
    </location>
</feature>
<comment type="similarity">
    <text evidence="2 8">Belongs to the aldehyde dehydrogenase family.</text>
</comment>
<keyword evidence="3 8" id="KW-0560">Oxidoreductase</keyword>
<dbReference type="NCBIfam" id="TIGR01236">
    <property type="entry name" value="D1pyr5carbox1"/>
    <property type="match status" value="1"/>
</dbReference>
<reference evidence="12 13" key="1">
    <citation type="submission" date="2018-05" db="EMBL/GenBank/DDBJ databases">
        <title>Genome sequencing and assembly of the regulated plant pathogen Lachnellula willkommii and related sister species for the development of diagnostic species identification markers.</title>
        <authorList>
            <person name="Giroux E."/>
            <person name="Bilodeau G."/>
        </authorList>
    </citation>
    <scope>NUCLEOTIDE SEQUENCE [LARGE SCALE GENOMIC DNA]</scope>
    <source>
        <strain evidence="12 13">CBS 268.59</strain>
    </source>
</reference>
<dbReference type="EMBL" id="QGMK01003184">
    <property type="protein sequence ID" value="TVY53838.1"/>
    <property type="molecule type" value="Genomic_DNA"/>
</dbReference>
<evidence type="ECO:0000313" key="13">
    <source>
        <dbReference type="Proteomes" id="UP000469558"/>
    </source>
</evidence>
<dbReference type="GO" id="GO:0003842">
    <property type="term" value="F:L-glutamate gamma-semialdehyde dehydrogenase activity"/>
    <property type="evidence" value="ECO:0007669"/>
    <property type="project" value="UniProtKB-UniRule"/>
</dbReference>
<accession>A0A8T9BQQ5</accession>
<dbReference type="Gene3D" id="3.40.309.10">
    <property type="entry name" value="Aldehyde Dehydrogenase, Chain A, domain 2"/>
    <property type="match status" value="1"/>
</dbReference>
<dbReference type="PROSITE" id="PS00687">
    <property type="entry name" value="ALDEHYDE_DEHYDR_GLU"/>
    <property type="match status" value="1"/>
</dbReference>
<feature type="active site" evidence="7">
    <location>
        <position position="226"/>
    </location>
</feature>
<dbReference type="Pfam" id="PF00171">
    <property type="entry name" value="Aldedh"/>
    <property type="match status" value="1"/>
</dbReference>
<evidence type="ECO:0000256" key="4">
    <source>
        <dbReference type="ARBA" id="ARBA00023027"/>
    </source>
</evidence>
<evidence type="ECO:0000256" key="5">
    <source>
        <dbReference type="ARBA" id="ARBA00023062"/>
    </source>
</evidence>
<dbReference type="PANTHER" id="PTHR42862">
    <property type="entry name" value="DELTA-1-PYRROLINE-5-CARBOXYLATE DEHYDROGENASE 1, ISOFORM A-RELATED"/>
    <property type="match status" value="1"/>
</dbReference>
<dbReference type="InterPro" id="IPR016162">
    <property type="entry name" value="Ald_DH_N"/>
</dbReference>
<feature type="non-terminal residue" evidence="12">
    <location>
        <position position="1"/>
    </location>
</feature>
<dbReference type="EC" id="1.2.1.88" evidence="9"/>
<dbReference type="InterPro" id="IPR016163">
    <property type="entry name" value="Ald_DH_C"/>
</dbReference>
<dbReference type="InterPro" id="IPR015590">
    <property type="entry name" value="Aldehyde_DH_dom"/>
</dbReference>
<evidence type="ECO:0000256" key="1">
    <source>
        <dbReference type="ARBA" id="ARBA00004786"/>
    </source>
</evidence>
<evidence type="ECO:0000259" key="11">
    <source>
        <dbReference type="Pfam" id="PF00171"/>
    </source>
</evidence>
<dbReference type="GO" id="GO:0010133">
    <property type="term" value="P:L-proline catabolic process to L-glutamate"/>
    <property type="evidence" value="ECO:0007669"/>
    <property type="project" value="UniProtKB-UniRule"/>
</dbReference>
<dbReference type="InterPro" id="IPR016161">
    <property type="entry name" value="Ald_DH/histidinol_DH"/>
</dbReference>
<proteinExistence type="inferred from homology"/>
<dbReference type="SUPFAM" id="SSF53720">
    <property type="entry name" value="ALDH-like"/>
    <property type="match status" value="1"/>
</dbReference>
<dbReference type="Proteomes" id="UP000469558">
    <property type="component" value="Unassembled WGS sequence"/>
</dbReference>
<dbReference type="InterPro" id="IPR016160">
    <property type="entry name" value="Ald_DH_CS_CYS"/>
</dbReference>
<evidence type="ECO:0000313" key="12">
    <source>
        <dbReference type="EMBL" id="TVY53838.1"/>
    </source>
</evidence>
<dbReference type="OrthoDB" id="5322683at2759"/>
<evidence type="ECO:0000256" key="6">
    <source>
        <dbReference type="ARBA" id="ARBA00048142"/>
    </source>
</evidence>
<dbReference type="GO" id="GO:0005759">
    <property type="term" value="C:mitochondrial matrix"/>
    <property type="evidence" value="ECO:0007669"/>
    <property type="project" value="TreeGrafter"/>
</dbReference>
<evidence type="ECO:0000256" key="2">
    <source>
        <dbReference type="ARBA" id="ARBA00009986"/>
    </source>
</evidence>
<dbReference type="InterPro" id="IPR050485">
    <property type="entry name" value="Proline_metab_enzyme"/>
</dbReference>
<keyword evidence="13" id="KW-1185">Reference proteome</keyword>
<dbReference type="PANTHER" id="PTHR42862:SF1">
    <property type="entry name" value="DELTA-1-PYRROLINE-5-CARBOXYLATE DEHYDROGENASE 2, ISOFORM A-RELATED"/>
    <property type="match status" value="1"/>
</dbReference>
<dbReference type="PROSITE" id="PS00070">
    <property type="entry name" value="ALDEHYDE_DEHYDR_CYS"/>
    <property type="match status" value="1"/>
</dbReference>
<name>A0A8T9BQQ5_9HELO</name>
<dbReference type="FunFam" id="3.40.605.10:FF:000006">
    <property type="entry name" value="1-pyrroline-5-carboxylate dehydrogenase"/>
    <property type="match status" value="1"/>
</dbReference>
<comment type="catalytic activity">
    <reaction evidence="6 9">
        <text>L-glutamate 5-semialdehyde + NAD(+) + H2O = L-glutamate + NADH + 2 H(+)</text>
        <dbReference type="Rhea" id="RHEA:30235"/>
        <dbReference type="ChEBI" id="CHEBI:15377"/>
        <dbReference type="ChEBI" id="CHEBI:15378"/>
        <dbReference type="ChEBI" id="CHEBI:29985"/>
        <dbReference type="ChEBI" id="CHEBI:57540"/>
        <dbReference type="ChEBI" id="CHEBI:57945"/>
        <dbReference type="ChEBI" id="CHEBI:58066"/>
        <dbReference type="EC" id="1.2.1.88"/>
    </reaction>
</comment>
<keyword evidence="4 9" id="KW-0520">NAD</keyword>
<gene>
    <name evidence="12" type="primary">prnC_0</name>
    <name evidence="12" type="ORF">LSUE1_G010303</name>
</gene>
<evidence type="ECO:0000256" key="9">
    <source>
        <dbReference type="RuleBase" id="RU366016"/>
    </source>
</evidence>
<evidence type="ECO:0000256" key="3">
    <source>
        <dbReference type="ARBA" id="ARBA00023002"/>
    </source>
</evidence>
<dbReference type="InterPro" id="IPR029510">
    <property type="entry name" value="Ald_DH_CS_GLU"/>
</dbReference>
<evidence type="ECO:0000256" key="8">
    <source>
        <dbReference type="RuleBase" id="RU003345"/>
    </source>
</evidence>
<dbReference type="Gene3D" id="3.40.605.10">
    <property type="entry name" value="Aldehyde Dehydrogenase, Chain A, domain 1"/>
    <property type="match status" value="1"/>
</dbReference>
<dbReference type="InterPro" id="IPR005931">
    <property type="entry name" value="P5CDH/ALDH4A1"/>
</dbReference>